<keyword evidence="7 11" id="KW-0067">ATP-binding</keyword>
<evidence type="ECO:0000256" key="2">
    <source>
        <dbReference type="ARBA" id="ARBA00005417"/>
    </source>
</evidence>
<keyword evidence="5" id="KW-0997">Cell inner membrane</keyword>
<organism evidence="11 12">
    <name type="scientific">Kordiimonas pumila</name>
    <dbReference type="NCBI Taxonomy" id="2161677"/>
    <lineage>
        <taxon>Bacteria</taxon>
        <taxon>Pseudomonadati</taxon>
        <taxon>Pseudomonadota</taxon>
        <taxon>Alphaproteobacteria</taxon>
        <taxon>Kordiimonadales</taxon>
        <taxon>Kordiimonadaceae</taxon>
        <taxon>Kordiimonas</taxon>
    </lineage>
</organism>
<sequence>MTDVMTAPDTIAKETAEPLLRFEGLSIRFGSADYGVSVVKGFSASLHAGKILALVGESGSGKTMVSRAVLRLLPPGGHISGGRILFKGKDLAALSAREMQDVRGVSIGMVFQEPMTSLNPTLTVGFQMAEALKWHFNLPDGECRERSIAMLKRVRITDPETCLAKFPHEFSGGMRQRILLASVLLMKPAVLIADEPTTALDVLAQKQVMDIMCEIVHELGVAVLLITHDLGLVAQYADQVAVIKKGDLIEMGSISDTLLAPKHAYTQSLMGALPVRYTDIKAEVKTPPLCEIKGVSVAYRGRRQWPWQAQPVHKVLHDVSLDLRQGETFVVVGESGSGKTTLARTMLGLIRPDSGSVIYNGTDIGTLDKSAFLVLRQKMQMVFQDPYSALDPRMFVGATIAEGLRHESNMTRAKVRAATLDILREVGLDESYYDRFPHELSGGQRQRVNIARALVSQPDFVVADEPVSALDITVQEEILELFKALQQRHKFACLFITHDLSVAEQVGDRIAVMYQGKLVEAGTRDQVFDDPRHPYTCALLEAAPRLVKSRGDSYELISLKEQNPRPPEGFMFGGWHPELAVTRSVGEATLHDVGAGHLVAFQALSEKERNV</sequence>
<dbReference type="InterPro" id="IPR013563">
    <property type="entry name" value="Oligopep_ABC_C"/>
</dbReference>
<dbReference type="InterPro" id="IPR025662">
    <property type="entry name" value="Sigma_54_int_dom_ATP-bd_1"/>
</dbReference>
<dbReference type="SUPFAM" id="SSF52540">
    <property type="entry name" value="P-loop containing nucleoside triphosphate hydrolases"/>
    <property type="match status" value="2"/>
</dbReference>
<dbReference type="InterPro" id="IPR003593">
    <property type="entry name" value="AAA+_ATPase"/>
</dbReference>
<dbReference type="PROSITE" id="PS00211">
    <property type="entry name" value="ABC_TRANSPORTER_1"/>
    <property type="match status" value="2"/>
</dbReference>
<dbReference type="Pfam" id="PF08352">
    <property type="entry name" value="oligo_HPY"/>
    <property type="match status" value="1"/>
</dbReference>
<dbReference type="PANTHER" id="PTHR43297:SF14">
    <property type="entry name" value="ATPASE AAA-TYPE CORE DOMAIN-CONTAINING PROTEIN"/>
    <property type="match status" value="1"/>
</dbReference>
<keyword evidence="4" id="KW-1003">Cell membrane</keyword>
<evidence type="ECO:0000256" key="6">
    <source>
        <dbReference type="ARBA" id="ARBA00022741"/>
    </source>
</evidence>
<name>A0ABV7D4J0_9PROT</name>
<dbReference type="GO" id="GO:0005524">
    <property type="term" value="F:ATP binding"/>
    <property type="evidence" value="ECO:0007669"/>
    <property type="project" value="UniProtKB-KW"/>
</dbReference>
<evidence type="ECO:0000313" key="11">
    <source>
        <dbReference type="EMBL" id="MFC3051860.1"/>
    </source>
</evidence>
<dbReference type="InterPro" id="IPR003439">
    <property type="entry name" value="ABC_transporter-like_ATP-bd"/>
</dbReference>
<dbReference type="EMBL" id="JBHRSL010000004">
    <property type="protein sequence ID" value="MFC3051860.1"/>
    <property type="molecule type" value="Genomic_DNA"/>
</dbReference>
<evidence type="ECO:0000259" key="10">
    <source>
        <dbReference type="PROSITE" id="PS50893"/>
    </source>
</evidence>
<comment type="subcellular location">
    <subcellularLocation>
        <location evidence="1">Cell inner membrane</location>
        <topology evidence="1">Peripheral membrane protein</topology>
    </subcellularLocation>
</comment>
<dbReference type="CDD" id="cd03257">
    <property type="entry name" value="ABC_NikE_OppD_transporters"/>
    <property type="match status" value="2"/>
</dbReference>
<dbReference type="Gene3D" id="3.40.50.300">
    <property type="entry name" value="P-loop containing nucleotide triphosphate hydrolases"/>
    <property type="match status" value="2"/>
</dbReference>
<keyword evidence="8" id="KW-1278">Translocase</keyword>
<evidence type="ECO:0000256" key="9">
    <source>
        <dbReference type="ARBA" id="ARBA00023136"/>
    </source>
</evidence>
<dbReference type="InterPro" id="IPR027417">
    <property type="entry name" value="P-loop_NTPase"/>
</dbReference>
<protein>
    <submittedName>
        <fullName evidence="11">Dipeptide ABC transporter ATP-binding protein</fullName>
    </submittedName>
</protein>
<evidence type="ECO:0000256" key="1">
    <source>
        <dbReference type="ARBA" id="ARBA00004417"/>
    </source>
</evidence>
<evidence type="ECO:0000256" key="8">
    <source>
        <dbReference type="ARBA" id="ARBA00022967"/>
    </source>
</evidence>
<keyword evidence="12" id="KW-1185">Reference proteome</keyword>
<keyword evidence="9" id="KW-0472">Membrane</keyword>
<comment type="similarity">
    <text evidence="2">Belongs to the ABC transporter superfamily.</text>
</comment>
<dbReference type="InterPro" id="IPR050388">
    <property type="entry name" value="ABC_Ni/Peptide_Import"/>
</dbReference>
<dbReference type="Pfam" id="PF00005">
    <property type="entry name" value="ABC_tran"/>
    <property type="match status" value="2"/>
</dbReference>
<feature type="domain" description="ABC transporter" evidence="10">
    <location>
        <begin position="292"/>
        <end position="540"/>
    </location>
</feature>
<dbReference type="NCBIfam" id="NF008453">
    <property type="entry name" value="PRK11308.1"/>
    <property type="match status" value="2"/>
</dbReference>
<gene>
    <name evidence="11" type="ORF">ACFOKA_08085</name>
</gene>
<dbReference type="PROSITE" id="PS00675">
    <property type="entry name" value="SIGMA54_INTERACT_1"/>
    <property type="match status" value="1"/>
</dbReference>
<dbReference type="NCBIfam" id="NF007739">
    <property type="entry name" value="PRK10419.1"/>
    <property type="match status" value="2"/>
</dbReference>
<dbReference type="PANTHER" id="PTHR43297">
    <property type="entry name" value="OLIGOPEPTIDE TRANSPORT ATP-BINDING PROTEIN APPD"/>
    <property type="match status" value="1"/>
</dbReference>
<evidence type="ECO:0000256" key="7">
    <source>
        <dbReference type="ARBA" id="ARBA00022840"/>
    </source>
</evidence>
<dbReference type="InterPro" id="IPR017871">
    <property type="entry name" value="ABC_transporter-like_CS"/>
</dbReference>
<proteinExistence type="inferred from homology"/>
<evidence type="ECO:0000256" key="4">
    <source>
        <dbReference type="ARBA" id="ARBA00022475"/>
    </source>
</evidence>
<feature type="domain" description="ABC transporter" evidence="10">
    <location>
        <begin position="20"/>
        <end position="270"/>
    </location>
</feature>
<evidence type="ECO:0000256" key="3">
    <source>
        <dbReference type="ARBA" id="ARBA00022448"/>
    </source>
</evidence>
<dbReference type="Proteomes" id="UP001595444">
    <property type="component" value="Unassembled WGS sequence"/>
</dbReference>
<reference evidence="12" key="1">
    <citation type="journal article" date="2019" name="Int. J. Syst. Evol. Microbiol.">
        <title>The Global Catalogue of Microorganisms (GCM) 10K type strain sequencing project: providing services to taxonomists for standard genome sequencing and annotation.</title>
        <authorList>
            <consortium name="The Broad Institute Genomics Platform"/>
            <consortium name="The Broad Institute Genome Sequencing Center for Infectious Disease"/>
            <person name="Wu L."/>
            <person name="Ma J."/>
        </authorList>
    </citation>
    <scope>NUCLEOTIDE SEQUENCE [LARGE SCALE GENOMIC DNA]</scope>
    <source>
        <strain evidence="12">KCTC 62164</strain>
    </source>
</reference>
<dbReference type="PROSITE" id="PS50893">
    <property type="entry name" value="ABC_TRANSPORTER_2"/>
    <property type="match status" value="2"/>
</dbReference>
<keyword evidence="6" id="KW-0547">Nucleotide-binding</keyword>
<keyword evidence="3" id="KW-0813">Transport</keyword>
<accession>A0ABV7D4J0</accession>
<dbReference type="RefSeq" id="WP_228073840.1">
    <property type="nucleotide sequence ID" value="NZ_CP061205.1"/>
</dbReference>
<comment type="caution">
    <text evidence="11">The sequence shown here is derived from an EMBL/GenBank/DDBJ whole genome shotgun (WGS) entry which is preliminary data.</text>
</comment>
<evidence type="ECO:0000313" key="12">
    <source>
        <dbReference type="Proteomes" id="UP001595444"/>
    </source>
</evidence>
<dbReference type="SMART" id="SM00382">
    <property type="entry name" value="AAA"/>
    <property type="match status" value="2"/>
</dbReference>
<evidence type="ECO:0000256" key="5">
    <source>
        <dbReference type="ARBA" id="ARBA00022519"/>
    </source>
</evidence>